<dbReference type="CDD" id="cd06006">
    <property type="entry name" value="R3H_unknown_2"/>
    <property type="match status" value="1"/>
</dbReference>
<dbReference type="GO" id="GO:0000122">
    <property type="term" value="P:negative regulation of transcription by RNA polymerase II"/>
    <property type="evidence" value="ECO:0007669"/>
    <property type="project" value="TreeGrafter"/>
</dbReference>
<feature type="region of interest" description="Disordered" evidence="10">
    <location>
        <begin position="1"/>
        <end position="167"/>
    </location>
</feature>
<dbReference type="GO" id="GO:0000977">
    <property type="term" value="F:RNA polymerase II transcription regulatory region sequence-specific DNA binding"/>
    <property type="evidence" value="ECO:0007669"/>
    <property type="project" value="TreeGrafter"/>
</dbReference>
<evidence type="ECO:0000313" key="12">
    <source>
        <dbReference type="EMBL" id="KAF2255261.1"/>
    </source>
</evidence>
<evidence type="ECO:0000256" key="4">
    <source>
        <dbReference type="ARBA" id="ARBA00022737"/>
    </source>
</evidence>
<reference evidence="12" key="1">
    <citation type="journal article" date="2020" name="Stud. Mycol.">
        <title>101 Dothideomycetes genomes: a test case for predicting lifestyles and emergence of pathogens.</title>
        <authorList>
            <person name="Haridas S."/>
            <person name="Albert R."/>
            <person name="Binder M."/>
            <person name="Bloem J."/>
            <person name="Labutti K."/>
            <person name="Salamov A."/>
            <person name="Andreopoulos B."/>
            <person name="Baker S."/>
            <person name="Barry K."/>
            <person name="Bills G."/>
            <person name="Bluhm B."/>
            <person name="Cannon C."/>
            <person name="Castanera R."/>
            <person name="Culley D."/>
            <person name="Daum C."/>
            <person name="Ezra D."/>
            <person name="Gonzalez J."/>
            <person name="Henrissat B."/>
            <person name="Kuo A."/>
            <person name="Liang C."/>
            <person name="Lipzen A."/>
            <person name="Lutzoni F."/>
            <person name="Magnuson J."/>
            <person name="Mondo S."/>
            <person name="Nolan M."/>
            <person name="Ohm R."/>
            <person name="Pangilinan J."/>
            <person name="Park H.-J."/>
            <person name="Ramirez L."/>
            <person name="Alfaro M."/>
            <person name="Sun H."/>
            <person name="Tritt A."/>
            <person name="Yoshinaga Y."/>
            <person name="Zwiers L.-H."/>
            <person name="Turgeon B."/>
            <person name="Goodwin S."/>
            <person name="Spatafora J."/>
            <person name="Crous P."/>
            <person name="Grigoriev I."/>
        </authorList>
    </citation>
    <scope>NUCLEOTIDE SEQUENCE</scope>
    <source>
        <strain evidence="12">CBS 122368</strain>
    </source>
</reference>
<keyword evidence="9" id="KW-0539">Nucleus</keyword>
<keyword evidence="5" id="KW-0863">Zinc-finger</keyword>
<keyword evidence="6" id="KW-0862">Zinc</keyword>
<dbReference type="InterPro" id="IPR034077">
    <property type="entry name" value="R3H_FAP1"/>
</dbReference>
<comment type="subcellular location">
    <subcellularLocation>
        <location evidence="1">Nucleus</location>
    </subcellularLocation>
</comment>
<dbReference type="GO" id="GO:0005634">
    <property type="term" value="C:nucleus"/>
    <property type="evidence" value="ECO:0007669"/>
    <property type="project" value="UniProtKB-SubCell"/>
</dbReference>
<evidence type="ECO:0000256" key="2">
    <source>
        <dbReference type="ARBA" id="ARBA00007269"/>
    </source>
</evidence>
<dbReference type="FunFam" id="3.30.1370.50:FF:000006">
    <property type="entry name" value="NF-X1 finger transcription factor"/>
    <property type="match status" value="1"/>
</dbReference>
<evidence type="ECO:0000256" key="9">
    <source>
        <dbReference type="ARBA" id="ARBA00023242"/>
    </source>
</evidence>
<keyword evidence="8" id="KW-0804">Transcription</keyword>
<dbReference type="PROSITE" id="PS51061">
    <property type="entry name" value="R3H"/>
    <property type="match status" value="1"/>
</dbReference>
<evidence type="ECO:0000259" key="11">
    <source>
        <dbReference type="PROSITE" id="PS51061"/>
    </source>
</evidence>
<dbReference type="InterPro" id="IPR000967">
    <property type="entry name" value="Znf_NFX1"/>
</dbReference>
<keyword evidence="4" id="KW-0677">Repeat</keyword>
<sequence>MSATTAPLPEQSTDPSRDGQRRRRPRHRNRQGHASQEHEQEQTPSEQPPPQRGGRSGRGRARGQAPSRAVDNGAGVTSAPPAQPRRGRGGAHNQLRFPQRTAGGRQFGGQLSVEDAASTSAPESHLQADAPEFQPGRPILPRQSRPPRQKKPQVPKSTAPDIATRTHEDIDNGHYECAICTEEVRRTSRGVWSCRTCWTVFHLGCIKKWSTNEGSAAARQQAPDGELPPPRQWRCPGCNLPKDELPKSFACWCEKELEPKSLPGLPPFSCGQTCARPRTLPKKCPHPCPVTCHAGPCPPCTQMGPTQHCFCGKKVVTRRCVDTDYEHGWSCGDICGHTMPCGEHCCPRPCHEGLCGACEVRIPARCYCGQVDKDILCCDRGDERSSSQSHIAEDGSTTVEHWTGLFQCPNACARKFDCGIHACKNQCHPQDAKPAHCPRSPDVVSHCPCGKTPLNEISNAVRFTCEDPIPNCSKACRKLLDCGHECQQPCHQGDCPPCLRIVSIACRCGRTTSTTVCHQGTEEPPQCMRICRVSLNCGRHECGERCCPGERKAAERQSQRRKPRPLDSARHQPEEGFEAEHICTRPCGRQLRCGNPGHRCQELCHKGPCGTCRDAIFEEISCHCGRTVLQPPLPCGTKPPPCRFQCERPKDCGHPQVAHTCHGDDEDCPKCPFLTTKSCLCGKNTLKNQPCWLTEVRCAETCGRRLKCGAHYCQKQCHRPGECAEPCRQPCGKDLSVCGHPCMAPCHSPVPCKEDKPCQHKILVTCDCQRIKQEARCLASKNGEGNLKKTLKCDDECARLERNRKLALALNVDPEHQSDHVPYGADTLNMYQQNSTWAAAQEKELRLFAAKPEEKRLRFKPMPRHQRAFLHSIAEDFGFDSESMDPEPHRHVAIFKTPRFVMAPMKTLAECVRIRQVQRATAAPAAATMLMSRPRPSNIAGDPYNAFLITNPRFALTVEDVSSILKSVLPKTSCPLELEINFLPTEEVALKPPIAARVNLPEREVQAMLESIKPALSQAISSHKIGKLQLARLDSSLNVLRKESDSLGAGWSQVAAKGAPVRHVEKSAPVGHKGGFAVLSLSSTRKKKEKPAEVVEDWEAAEEIEEEKEKASGANSGVVSEDEGLSRPQSSVFGVDGASEAVDAAKD</sequence>
<dbReference type="InterPro" id="IPR034078">
    <property type="entry name" value="NFX1_fam"/>
</dbReference>
<keyword evidence="13" id="KW-1185">Reference proteome</keyword>
<dbReference type="SMART" id="SM00438">
    <property type="entry name" value="ZnF_NFX"/>
    <property type="match status" value="9"/>
</dbReference>
<dbReference type="GO" id="GO:0008270">
    <property type="term" value="F:zinc ion binding"/>
    <property type="evidence" value="ECO:0007669"/>
    <property type="project" value="UniProtKB-KW"/>
</dbReference>
<dbReference type="AlphaFoldDB" id="A0A6A6IXJ7"/>
<evidence type="ECO:0000313" key="13">
    <source>
        <dbReference type="Proteomes" id="UP000800094"/>
    </source>
</evidence>
<name>A0A6A6IXJ7_9PLEO</name>
<organism evidence="12 13">
    <name type="scientific">Trematosphaeria pertusa</name>
    <dbReference type="NCBI Taxonomy" id="390896"/>
    <lineage>
        <taxon>Eukaryota</taxon>
        <taxon>Fungi</taxon>
        <taxon>Dikarya</taxon>
        <taxon>Ascomycota</taxon>
        <taxon>Pezizomycotina</taxon>
        <taxon>Dothideomycetes</taxon>
        <taxon>Pleosporomycetidae</taxon>
        <taxon>Pleosporales</taxon>
        <taxon>Massarineae</taxon>
        <taxon>Trematosphaeriaceae</taxon>
        <taxon>Trematosphaeria</taxon>
    </lineage>
</organism>
<dbReference type="Pfam" id="PF01422">
    <property type="entry name" value="zf-NF-X1"/>
    <property type="match status" value="7"/>
</dbReference>
<proteinExistence type="inferred from homology"/>
<dbReference type="PANTHER" id="PTHR12360:SF12">
    <property type="entry name" value="TRANSCRIPTIONAL REPRESSOR NF-X1"/>
    <property type="match status" value="1"/>
</dbReference>
<dbReference type="SUPFAM" id="SSF82708">
    <property type="entry name" value="R3H domain"/>
    <property type="match status" value="1"/>
</dbReference>
<feature type="region of interest" description="Disordered" evidence="10">
    <location>
        <begin position="1089"/>
        <end position="1147"/>
    </location>
</feature>
<evidence type="ECO:0000256" key="10">
    <source>
        <dbReference type="SAM" id="MobiDB-lite"/>
    </source>
</evidence>
<dbReference type="SUPFAM" id="SSF57850">
    <property type="entry name" value="RING/U-box"/>
    <property type="match status" value="1"/>
</dbReference>
<keyword evidence="3" id="KW-0479">Metal-binding</keyword>
<gene>
    <name evidence="12" type="ORF">BU26DRAFT_476020</name>
</gene>
<accession>A0A6A6IXJ7</accession>
<dbReference type="GO" id="GO:0000981">
    <property type="term" value="F:DNA-binding transcription factor activity, RNA polymerase II-specific"/>
    <property type="evidence" value="ECO:0007669"/>
    <property type="project" value="TreeGrafter"/>
</dbReference>
<dbReference type="OrthoDB" id="6512771at2759"/>
<evidence type="ECO:0000256" key="8">
    <source>
        <dbReference type="ARBA" id="ARBA00023163"/>
    </source>
</evidence>
<dbReference type="GeneID" id="54578888"/>
<dbReference type="SMART" id="SM00393">
    <property type="entry name" value="R3H"/>
    <property type="match status" value="1"/>
</dbReference>
<dbReference type="PANTHER" id="PTHR12360">
    <property type="entry name" value="NUCLEAR TRANSCRIPTION FACTOR, X-BOX BINDING 1 NFX1"/>
    <property type="match status" value="1"/>
</dbReference>
<evidence type="ECO:0000256" key="5">
    <source>
        <dbReference type="ARBA" id="ARBA00022771"/>
    </source>
</evidence>
<feature type="compositionally biased region" description="Polar residues" evidence="10">
    <location>
        <begin position="1"/>
        <end position="13"/>
    </location>
</feature>
<keyword evidence="7" id="KW-0805">Transcription regulation</keyword>
<evidence type="ECO:0000256" key="7">
    <source>
        <dbReference type="ARBA" id="ARBA00023015"/>
    </source>
</evidence>
<dbReference type="Pfam" id="PF01424">
    <property type="entry name" value="R3H"/>
    <property type="match status" value="1"/>
</dbReference>
<dbReference type="RefSeq" id="XP_033690265.1">
    <property type="nucleotide sequence ID" value="XM_033825558.1"/>
</dbReference>
<dbReference type="CDD" id="cd06008">
    <property type="entry name" value="NF-X1-zinc-finger"/>
    <property type="match status" value="4"/>
</dbReference>
<evidence type="ECO:0000256" key="1">
    <source>
        <dbReference type="ARBA" id="ARBA00004123"/>
    </source>
</evidence>
<dbReference type="InterPro" id="IPR036867">
    <property type="entry name" value="R3H_dom_sf"/>
</dbReference>
<dbReference type="EMBL" id="ML987190">
    <property type="protein sequence ID" value="KAF2255261.1"/>
    <property type="molecule type" value="Genomic_DNA"/>
</dbReference>
<dbReference type="Proteomes" id="UP000800094">
    <property type="component" value="Unassembled WGS sequence"/>
</dbReference>
<feature type="domain" description="R3H" evidence="11">
    <location>
        <begin position="835"/>
        <end position="898"/>
    </location>
</feature>
<dbReference type="Gene3D" id="3.30.1370.50">
    <property type="entry name" value="R3H-like domain"/>
    <property type="match status" value="1"/>
</dbReference>
<evidence type="ECO:0000256" key="6">
    <source>
        <dbReference type="ARBA" id="ARBA00022833"/>
    </source>
</evidence>
<evidence type="ECO:0000256" key="3">
    <source>
        <dbReference type="ARBA" id="ARBA00022723"/>
    </source>
</evidence>
<dbReference type="CDD" id="cd16492">
    <property type="entry name" value="RING-CH-C4HC3_NFX1-like"/>
    <property type="match status" value="1"/>
</dbReference>
<protein>
    <recommendedName>
        <fullName evidence="11">R3H domain-containing protein</fullName>
    </recommendedName>
</protein>
<comment type="similarity">
    <text evidence="2">Belongs to the NFX1 family.</text>
</comment>
<feature type="compositionally biased region" description="Acidic residues" evidence="10">
    <location>
        <begin position="1094"/>
        <end position="1106"/>
    </location>
</feature>
<feature type="compositionally biased region" description="Basic residues" evidence="10">
    <location>
        <begin position="20"/>
        <end position="31"/>
    </location>
</feature>
<dbReference type="InterPro" id="IPR001374">
    <property type="entry name" value="R3H_dom"/>
</dbReference>